<dbReference type="RefSeq" id="XP_062633371.1">
    <property type="nucleotide sequence ID" value="XM_062778452.1"/>
</dbReference>
<keyword evidence="3" id="KW-1185">Reference proteome</keyword>
<reference evidence="2" key="2">
    <citation type="submission" date="2023-05" db="EMBL/GenBank/DDBJ databases">
        <authorList>
            <consortium name="Lawrence Berkeley National Laboratory"/>
            <person name="Steindorff A."/>
            <person name="Hensen N."/>
            <person name="Bonometti L."/>
            <person name="Westerberg I."/>
            <person name="Brannstrom I.O."/>
            <person name="Guillou S."/>
            <person name="Cros-Aarteil S."/>
            <person name="Calhoun S."/>
            <person name="Haridas S."/>
            <person name="Kuo A."/>
            <person name="Mondo S."/>
            <person name="Pangilinan J."/>
            <person name="Riley R."/>
            <person name="Labutti K."/>
            <person name="Andreopoulos B."/>
            <person name="Lipzen A."/>
            <person name="Chen C."/>
            <person name="Yanf M."/>
            <person name="Daum C."/>
            <person name="Ng V."/>
            <person name="Clum A."/>
            <person name="Ohm R."/>
            <person name="Martin F."/>
            <person name="Silar P."/>
            <person name="Natvig D."/>
            <person name="Lalanne C."/>
            <person name="Gautier V."/>
            <person name="Ament-Velasquez S.L."/>
            <person name="Kruys A."/>
            <person name="Hutchinson M.I."/>
            <person name="Powell A.J."/>
            <person name="Barry K."/>
            <person name="Miller A.N."/>
            <person name="Grigoriev I.V."/>
            <person name="Debuchy R."/>
            <person name="Gladieux P."/>
            <person name="Thoren M.H."/>
            <person name="Johannesson H."/>
        </authorList>
    </citation>
    <scope>NUCLEOTIDE SEQUENCE</scope>
    <source>
        <strain evidence="2">CBS 141.50</strain>
    </source>
</reference>
<comment type="similarity">
    <text evidence="1">Belongs to the HyuE racemase family.</text>
</comment>
<dbReference type="Pfam" id="PF01177">
    <property type="entry name" value="Asp_Glu_race"/>
    <property type="match status" value="1"/>
</dbReference>
<name>A0AAN6ZI27_9PEZI</name>
<dbReference type="InterPro" id="IPR053714">
    <property type="entry name" value="Iso_Racemase_Enz_sf"/>
</dbReference>
<evidence type="ECO:0000313" key="3">
    <source>
        <dbReference type="Proteomes" id="UP001302676"/>
    </source>
</evidence>
<dbReference type="InterPro" id="IPR015942">
    <property type="entry name" value="Asp/Glu/hydantoin_racemase"/>
</dbReference>
<dbReference type="PANTHER" id="PTHR28047:SF5">
    <property type="entry name" value="PROTEIN DCG1"/>
    <property type="match status" value="1"/>
</dbReference>
<proteinExistence type="inferred from homology"/>
<accession>A0AAN6ZI27</accession>
<protein>
    <submittedName>
        <fullName evidence="2">Asp/Glu/hydantoin racemase</fullName>
    </submittedName>
</protein>
<dbReference type="Gene3D" id="3.40.50.12500">
    <property type="match status" value="1"/>
</dbReference>
<sequence>MSVNIVRRTTKILVLNPNSSKSMTHGLDGGIRAMELFPSTVIHTYTAPKQSPASINDGNDVLASVEVVKKDLEQTNLLLQYDAVLVACFSVHPLVGFLADKQGEFGNLAVTGIFEASVLGCLSLLRPGKKWGIVTTGKFWEEHLTQGVKDFLGIESGVLNSKFAGVYSTGLNAGDFHGGIDPELVRQKLRETTAQLLERGDVECVVMGCAGMAGLEEIIRSVAADKYGTQRANELLVVDGVRAGISLLERMVRSRKAFQRT</sequence>
<dbReference type="GO" id="GO:0047661">
    <property type="term" value="F:amino-acid racemase activity"/>
    <property type="evidence" value="ECO:0007669"/>
    <property type="project" value="InterPro"/>
</dbReference>
<gene>
    <name evidence="2" type="ORF">C8A04DRAFT_15353</name>
</gene>
<evidence type="ECO:0000313" key="2">
    <source>
        <dbReference type="EMBL" id="KAK4140000.1"/>
    </source>
</evidence>
<dbReference type="GeneID" id="87815065"/>
<reference evidence="2" key="1">
    <citation type="journal article" date="2023" name="Mol. Phylogenet. Evol.">
        <title>Genome-scale phylogeny and comparative genomics of the fungal order Sordariales.</title>
        <authorList>
            <person name="Hensen N."/>
            <person name="Bonometti L."/>
            <person name="Westerberg I."/>
            <person name="Brannstrom I.O."/>
            <person name="Guillou S."/>
            <person name="Cros-Aarteil S."/>
            <person name="Calhoun S."/>
            <person name="Haridas S."/>
            <person name="Kuo A."/>
            <person name="Mondo S."/>
            <person name="Pangilinan J."/>
            <person name="Riley R."/>
            <person name="LaButti K."/>
            <person name="Andreopoulos B."/>
            <person name="Lipzen A."/>
            <person name="Chen C."/>
            <person name="Yan M."/>
            <person name="Daum C."/>
            <person name="Ng V."/>
            <person name="Clum A."/>
            <person name="Steindorff A."/>
            <person name="Ohm R.A."/>
            <person name="Martin F."/>
            <person name="Silar P."/>
            <person name="Natvig D.O."/>
            <person name="Lalanne C."/>
            <person name="Gautier V."/>
            <person name="Ament-Velasquez S.L."/>
            <person name="Kruys A."/>
            <person name="Hutchinson M.I."/>
            <person name="Powell A.J."/>
            <person name="Barry K."/>
            <person name="Miller A.N."/>
            <person name="Grigoriev I.V."/>
            <person name="Debuchy R."/>
            <person name="Gladieux P."/>
            <person name="Hiltunen Thoren M."/>
            <person name="Johannesson H."/>
        </authorList>
    </citation>
    <scope>NUCLEOTIDE SEQUENCE</scope>
    <source>
        <strain evidence="2">CBS 141.50</strain>
    </source>
</reference>
<dbReference type="Proteomes" id="UP001302676">
    <property type="component" value="Unassembled WGS sequence"/>
</dbReference>
<dbReference type="PANTHER" id="PTHR28047">
    <property type="entry name" value="PROTEIN DCG1"/>
    <property type="match status" value="1"/>
</dbReference>
<dbReference type="InterPro" id="IPR052186">
    <property type="entry name" value="Hydantoin_racemase-like"/>
</dbReference>
<evidence type="ECO:0000256" key="1">
    <source>
        <dbReference type="ARBA" id="ARBA00038414"/>
    </source>
</evidence>
<organism evidence="2 3">
    <name type="scientific">Dichotomopilus funicola</name>
    <dbReference type="NCBI Taxonomy" id="1934379"/>
    <lineage>
        <taxon>Eukaryota</taxon>
        <taxon>Fungi</taxon>
        <taxon>Dikarya</taxon>
        <taxon>Ascomycota</taxon>
        <taxon>Pezizomycotina</taxon>
        <taxon>Sordariomycetes</taxon>
        <taxon>Sordariomycetidae</taxon>
        <taxon>Sordariales</taxon>
        <taxon>Chaetomiaceae</taxon>
        <taxon>Dichotomopilus</taxon>
    </lineage>
</organism>
<dbReference type="EMBL" id="MU853643">
    <property type="protein sequence ID" value="KAK4140000.1"/>
    <property type="molecule type" value="Genomic_DNA"/>
</dbReference>
<dbReference type="AlphaFoldDB" id="A0AAN6ZI27"/>
<comment type="caution">
    <text evidence="2">The sequence shown here is derived from an EMBL/GenBank/DDBJ whole genome shotgun (WGS) entry which is preliminary data.</text>
</comment>